<reference evidence="2" key="1">
    <citation type="submission" date="2022-08" db="EMBL/GenBank/DDBJ databases">
        <title>A Global Phylogenomic Analysis of the Shiitake Genus Lentinula.</title>
        <authorList>
            <consortium name="DOE Joint Genome Institute"/>
            <person name="Sierra-Patev S."/>
            <person name="Min B."/>
            <person name="Naranjo-Ortiz M."/>
            <person name="Looney B."/>
            <person name="Konkel Z."/>
            <person name="Slot J.C."/>
            <person name="Sakamoto Y."/>
            <person name="Steenwyk J.L."/>
            <person name="Rokas A."/>
            <person name="Carro J."/>
            <person name="Camarero S."/>
            <person name="Ferreira P."/>
            <person name="Molpeceres G."/>
            <person name="Ruiz-Duenas F.J."/>
            <person name="Serrano A."/>
            <person name="Henrissat B."/>
            <person name="Drula E."/>
            <person name="Hughes K.W."/>
            <person name="Mata J.L."/>
            <person name="Ishikawa N.K."/>
            <person name="Vargas-Isla R."/>
            <person name="Ushijima S."/>
            <person name="Smith C.A."/>
            <person name="Ahrendt S."/>
            <person name="Andreopoulos W."/>
            <person name="He G."/>
            <person name="Labutti K."/>
            <person name="Lipzen A."/>
            <person name="Ng V."/>
            <person name="Riley R."/>
            <person name="Sandor L."/>
            <person name="Barry K."/>
            <person name="Martinez A.T."/>
            <person name="Xiao Y."/>
            <person name="Gibbons J.G."/>
            <person name="Terashima K."/>
            <person name="Grigoriev I.V."/>
            <person name="Hibbett D.S."/>
        </authorList>
    </citation>
    <scope>NUCLEOTIDE SEQUENCE</scope>
    <source>
        <strain evidence="2">JLM2183</strain>
    </source>
</reference>
<accession>A0A9W9AAT7</accession>
<dbReference type="AlphaFoldDB" id="A0A9W9AAT7"/>
<evidence type="ECO:0000313" key="3">
    <source>
        <dbReference type="Proteomes" id="UP001150266"/>
    </source>
</evidence>
<feature type="chain" id="PRO_5040775626" evidence="1">
    <location>
        <begin position="27"/>
        <end position="165"/>
    </location>
</feature>
<comment type="caution">
    <text evidence="2">The sequence shown here is derived from an EMBL/GenBank/DDBJ whole genome shotgun (WGS) entry which is preliminary data.</text>
</comment>
<proteinExistence type="predicted"/>
<keyword evidence="1" id="KW-0732">Signal</keyword>
<feature type="signal peptide" evidence="1">
    <location>
        <begin position="1"/>
        <end position="26"/>
    </location>
</feature>
<name>A0A9W9AAT7_9AGAR</name>
<organism evidence="2 3">
    <name type="scientific">Lentinula aciculospora</name>
    <dbReference type="NCBI Taxonomy" id="153920"/>
    <lineage>
        <taxon>Eukaryota</taxon>
        <taxon>Fungi</taxon>
        <taxon>Dikarya</taxon>
        <taxon>Basidiomycota</taxon>
        <taxon>Agaricomycotina</taxon>
        <taxon>Agaricomycetes</taxon>
        <taxon>Agaricomycetidae</taxon>
        <taxon>Agaricales</taxon>
        <taxon>Marasmiineae</taxon>
        <taxon>Omphalotaceae</taxon>
        <taxon>Lentinula</taxon>
    </lineage>
</organism>
<dbReference type="EMBL" id="JAOTPV010000009">
    <property type="protein sequence ID" value="KAJ4478457.1"/>
    <property type="molecule type" value="Genomic_DNA"/>
</dbReference>
<sequence>MKFQLFPVTLALILFTSLTSLKSCDAAPVSDSQSSIRHDIPPVTNQPPSVPSTNLCFFDFPSQLAQKYQIRAPFKLPVRRFDVSASYRKHIWQGATRPGRDQRLWESEFKNNFLCWNTEEAARKAVISQGSNWRCSLYTDNLRRFQHVRIIHIQLEQILIYTIDA</sequence>
<gene>
    <name evidence="2" type="ORF">J3R30DRAFT_3404497</name>
</gene>
<protein>
    <submittedName>
        <fullName evidence="2">Uncharacterized protein</fullName>
    </submittedName>
</protein>
<evidence type="ECO:0000256" key="1">
    <source>
        <dbReference type="SAM" id="SignalP"/>
    </source>
</evidence>
<evidence type="ECO:0000313" key="2">
    <source>
        <dbReference type="EMBL" id="KAJ4478457.1"/>
    </source>
</evidence>
<dbReference type="Proteomes" id="UP001150266">
    <property type="component" value="Unassembled WGS sequence"/>
</dbReference>
<keyword evidence="3" id="KW-1185">Reference proteome</keyword>